<protein>
    <submittedName>
        <fullName evidence="1">Uncharacterized protein</fullName>
    </submittedName>
</protein>
<dbReference type="InterPro" id="IPR036619">
    <property type="entry name" value="NinB_sf"/>
</dbReference>
<dbReference type="AlphaFoldDB" id="A0A0F5JC47"/>
<gene>
    <name evidence="1" type="ORF">HMPREF1536_02767</name>
</gene>
<keyword evidence="2" id="KW-1185">Reference proteome</keyword>
<organism evidence="1 2">
    <name type="scientific">Parabacteroides gordonii MS-1 = DSM 23371</name>
    <dbReference type="NCBI Taxonomy" id="1203610"/>
    <lineage>
        <taxon>Bacteria</taxon>
        <taxon>Pseudomonadati</taxon>
        <taxon>Bacteroidota</taxon>
        <taxon>Bacteroidia</taxon>
        <taxon>Bacteroidales</taxon>
        <taxon>Tannerellaceae</taxon>
        <taxon>Parabacteroides</taxon>
    </lineage>
</organism>
<dbReference type="Gene3D" id="1.10.3790.10">
    <property type="entry name" value="NinB"/>
    <property type="match status" value="1"/>
</dbReference>
<dbReference type="EMBL" id="AQHW01000015">
    <property type="protein sequence ID" value="KKB55303.1"/>
    <property type="molecule type" value="Genomic_DNA"/>
</dbReference>
<evidence type="ECO:0000313" key="2">
    <source>
        <dbReference type="Proteomes" id="UP000033035"/>
    </source>
</evidence>
<sequence>MKTRFVKEQGVIKWQGQPIELLFNLVANGEYTLEIKKKVKKRTVDQNALMWMWLTCIEDETGTLKQDVYEYYCKKFLWRNVFINGKEEIVVRTTSKLNTAEMTVFLNKVQADAASEFGIRLPSSDDQYFNSFTNRYEHIRY</sequence>
<reference evidence="1 2" key="1">
    <citation type="submission" date="2013-04" db="EMBL/GenBank/DDBJ databases">
        <title>The Genome Sequence of Parabacteroides gordonii DSM 23371.</title>
        <authorList>
            <consortium name="The Broad Institute Genomics Platform"/>
            <person name="Earl A."/>
            <person name="Ward D."/>
            <person name="Feldgarden M."/>
            <person name="Gevers D."/>
            <person name="Martens E."/>
            <person name="Sakamoto M."/>
            <person name="Benno Y."/>
            <person name="Suzuki N."/>
            <person name="Matsunaga N."/>
            <person name="Koshihara K."/>
            <person name="Seki M."/>
            <person name="Komiya H."/>
            <person name="Walker B."/>
            <person name="Young S."/>
            <person name="Zeng Q."/>
            <person name="Gargeya S."/>
            <person name="Fitzgerald M."/>
            <person name="Haas B."/>
            <person name="Abouelleil A."/>
            <person name="Allen A.W."/>
            <person name="Alvarado L."/>
            <person name="Arachchi H.M."/>
            <person name="Berlin A.M."/>
            <person name="Chapman S.B."/>
            <person name="Gainer-Dewar J."/>
            <person name="Goldberg J."/>
            <person name="Griggs A."/>
            <person name="Gujja S."/>
            <person name="Hansen M."/>
            <person name="Howarth C."/>
            <person name="Imamovic A."/>
            <person name="Ireland A."/>
            <person name="Larimer J."/>
            <person name="McCowan C."/>
            <person name="Murphy C."/>
            <person name="Pearson M."/>
            <person name="Poon T.W."/>
            <person name="Priest M."/>
            <person name="Roberts A."/>
            <person name="Saif S."/>
            <person name="Shea T."/>
            <person name="Sisk P."/>
            <person name="Sykes S."/>
            <person name="Wortman J."/>
            <person name="Nusbaum C."/>
            <person name="Birren B."/>
        </authorList>
    </citation>
    <scope>NUCLEOTIDE SEQUENCE [LARGE SCALE GENOMIC DNA]</scope>
    <source>
        <strain evidence="1 2">MS-1</strain>
    </source>
</reference>
<dbReference type="HOGENOM" id="CLU_1841165_0_0_10"/>
<proteinExistence type="predicted"/>
<dbReference type="PATRIC" id="fig|1203610.3.peg.2833"/>
<dbReference type="SUPFAM" id="SSF103370">
    <property type="entry name" value="NinB"/>
    <property type="match status" value="1"/>
</dbReference>
<accession>A0A0F5JC47</accession>
<dbReference type="Proteomes" id="UP000033035">
    <property type="component" value="Unassembled WGS sequence"/>
</dbReference>
<evidence type="ECO:0000313" key="1">
    <source>
        <dbReference type="EMBL" id="KKB55303.1"/>
    </source>
</evidence>
<dbReference type="RefSeq" id="WP_028729676.1">
    <property type="nucleotide sequence ID" value="NZ_KE386764.1"/>
</dbReference>
<comment type="caution">
    <text evidence="1">The sequence shown here is derived from an EMBL/GenBank/DDBJ whole genome shotgun (WGS) entry which is preliminary data.</text>
</comment>
<name>A0A0F5JC47_9BACT</name>
<dbReference type="STRING" id="1203610.HMPREF1536_02767"/>